<evidence type="ECO:0000256" key="7">
    <source>
        <dbReference type="SAM" id="Phobius"/>
    </source>
</evidence>
<dbReference type="Gene3D" id="1.20.1250.20">
    <property type="entry name" value="MFS general substrate transporter like domains"/>
    <property type="match status" value="2"/>
</dbReference>
<keyword evidence="6 7" id="KW-0472">Membrane</keyword>
<name>A0A4Z1H9Q3_9HELO</name>
<feature type="transmembrane region" description="Helical" evidence="7">
    <location>
        <begin position="311"/>
        <end position="329"/>
    </location>
</feature>
<dbReference type="GO" id="GO:0022857">
    <property type="term" value="F:transmembrane transporter activity"/>
    <property type="evidence" value="ECO:0007669"/>
    <property type="project" value="InterPro"/>
</dbReference>
<dbReference type="InterPro" id="IPR011701">
    <property type="entry name" value="MFS"/>
</dbReference>
<dbReference type="InterPro" id="IPR036259">
    <property type="entry name" value="MFS_trans_sf"/>
</dbReference>
<feature type="transmembrane region" description="Helical" evidence="7">
    <location>
        <begin position="6"/>
        <end position="26"/>
    </location>
</feature>
<dbReference type="OrthoDB" id="10021397at2759"/>
<organism evidence="8 9">
    <name type="scientific">Botryotinia convoluta</name>
    <dbReference type="NCBI Taxonomy" id="54673"/>
    <lineage>
        <taxon>Eukaryota</taxon>
        <taxon>Fungi</taxon>
        <taxon>Dikarya</taxon>
        <taxon>Ascomycota</taxon>
        <taxon>Pezizomycotina</taxon>
        <taxon>Leotiomycetes</taxon>
        <taxon>Helotiales</taxon>
        <taxon>Sclerotiniaceae</taxon>
        <taxon>Botryotinia</taxon>
    </lineage>
</organism>
<accession>A0A4Z1H9Q3</accession>
<keyword evidence="5 7" id="KW-1133">Transmembrane helix</keyword>
<feature type="transmembrane region" description="Helical" evidence="7">
    <location>
        <begin position="187"/>
        <end position="207"/>
    </location>
</feature>
<reference evidence="8 9" key="1">
    <citation type="submission" date="2017-12" db="EMBL/GenBank/DDBJ databases">
        <title>Comparative genomics of Botrytis spp.</title>
        <authorList>
            <person name="Valero-Jimenez C.A."/>
            <person name="Tapia P."/>
            <person name="Veloso J."/>
            <person name="Silva-Moreno E."/>
            <person name="Staats M."/>
            <person name="Valdes J.H."/>
            <person name="Van Kan J.A.L."/>
        </authorList>
    </citation>
    <scope>NUCLEOTIDE SEQUENCE [LARGE SCALE GENOMIC DNA]</scope>
    <source>
        <strain evidence="8 9">MUCL11595</strain>
    </source>
</reference>
<feature type="transmembrane region" description="Helical" evidence="7">
    <location>
        <begin position="219"/>
        <end position="237"/>
    </location>
</feature>
<dbReference type="PANTHER" id="PTHR23501:SF12">
    <property type="entry name" value="MAJOR FACILITATOR SUPERFAMILY (MFS) PROFILE DOMAIN-CONTAINING PROTEIN-RELATED"/>
    <property type="match status" value="1"/>
</dbReference>
<evidence type="ECO:0000256" key="2">
    <source>
        <dbReference type="ARBA" id="ARBA00007520"/>
    </source>
</evidence>
<dbReference type="EMBL" id="PQXN01000358">
    <property type="protein sequence ID" value="TGO45864.1"/>
    <property type="molecule type" value="Genomic_DNA"/>
</dbReference>
<dbReference type="GO" id="GO:0005886">
    <property type="term" value="C:plasma membrane"/>
    <property type="evidence" value="ECO:0007669"/>
    <property type="project" value="TreeGrafter"/>
</dbReference>
<comment type="similarity">
    <text evidence="2">Belongs to the major facilitator superfamily. TCR/Tet family.</text>
</comment>
<evidence type="ECO:0000313" key="9">
    <source>
        <dbReference type="Proteomes" id="UP000297527"/>
    </source>
</evidence>
<comment type="subcellular location">
    <subcellularLocation>
        <location evidence="1">Membrane</location>
        <topology evidence="1">Multi-pass membrane protein</topology>
    </subcellularLocation>
</comment>
<gene>
    <name evidence="8" type="ORF">BCON_0360g00080</name>
</gene>
<evidence type="ECO:0000256" key="5">
    <source>
        <dbReference type="ARBA" id="ARBA00022989"/>
    </source>
</evidence>
<evidence type="ECO:0000313" key="8">
    <source>
        <dbReference type="EMBL" id="TGO45864.1"/>
    </source>
</evidence>
<dbReference type="Pfam" id="PF07690">
    <property type="entry name" value="MFS_1"/>
    <property type="match status" value="1"/>
</dbReference>
<protein>
    <recommendedName>
        <fullName evidence="10">Major facilitator superfamily (MFS) profile domain-containing protein</fullName>
    </recommendedName>
</protein>
<comment type="caution">
    <text evidence="8">The sequence shown here is derived from an EMBL/GenBank/DDBJ whole genome shotgun (WGS) entry which is preliminary data.</text>
</comment>
<feature type="transmembrane region" description="Helical" evidence="7">
    <location>
        <begin position="153"/>
        <end position="175"/>
    </location>
</feature>
<keyword evidence="9" id="KW-1185">Reference proteome</keyword>
<dbReference type="Proteomes" id="UP000297527">
    <property type="component" value="Unassembled WGS sequence"/>
</dbReference>
<evidence type="ECO:0008006" key="10">
    <source>
        <dbReference type="Google" id="ProtNLM"/>
    </source>
</evidence>
<proteinExistence type="inferred from homology"/>
<feature type="transmembrane region" description="Helical" evidence="7">
    <location>
        <begin position="249"/>
        <end position="270"/>
    </location>
</feature>
<dbReference type="SUPFAM" id="SSF103473">
    <property type="entry name" value="MFS general substrate transporter"/>
    <property type="match status" value="1"/>
</dbReference>
<feature type="transmembrane region" description="Helical" evidence="7">
    <location>
        <begin position="113"/>
        <end position="133"/>
    </location>
</feature>
<feature type="transmembrane region" description="Helical" evidence="7">
    <location>
        <begin position="82"/>
        <end position="106"/>
    </location>
</feature>
<dbReference type="AlphaFoldDB" id="A0A4Z1H9Q3"/>
<keyword evidence="3" id="KW-0813">Transport</keyword>
<evidence type="ECO:0000256" key="6">
    <source>
        <dbReference type="ARBA" id="ARBA00023136"/>
    </source>
</evidence>
<sequence>MDALIVGRAICGLGGAGMYSGVMVLLSVTTLEHERPIYFGLCGLTWGTGTILGPILGGAFTATPPRNPTDSSIIGRLKTIDFIGTLLICGCFAAGIMAVSFGGTVYTWNSGRIIGRFVIAGVLLFLFAIQQTWAIGSTKSRRLFPVHFLSSPILVMMFFTTASASCAIFVPVYFIPLYFQFVRNDSALHAGIQLLPYVIFNVTTAMLNGFGMSKRPYYMPWYVLAGSLCLIGSCLMYTMNEFTPVANIWGYTILLGVGGGAFVQLSFTVWQSKVEKHEVPVAIASSRKVQGVNDELQQKILHIIVKAMSKAYVLPMVAGALTLLMALFMKREKLNLFSGL</sequence>
<evidence type="ECO:0000256" key="3">
    <source>
        <dbReference type="ARBA" id="ARBA00022448"/>
    </source>
</evidence>
<keyword evidence="4 7" id="KW-0812">Transmembrane</keyword>
<evidence type="ECO:0000256" key="1">
    <source>
        <dbReference type="ARBA" id="ARBA00004141"/>
    </source>
</evidence>
<dbReference type="PANTHER" id="PTHR23501">
    <property type="entry name" value="MAJOR FACILITATOR SUPERFAMILY"/>
    <property type="match status" value="1"/>
</dbReference>
<evidence type="ECO:0000256" key="4">
    <source>
        <dbReference type="ARBA" id="ARBA00022692"/>
    </source>
</evidence>
<feature type="transmembrane region" description="Helical" evidence="7">
    <location>
        <begin position="38"/>
        <end position="62"/>
    </location>
</feature>